<protein>
    <submittedName>
        <fullName evidence="10">Iron complex transport system permease protein</fullName>
    </submittedName>
</protein>
<dbReference type="PANTHER" id="PTHR30472">
    <property type="entry name" value="FERRIC ENTEROBACTIN TRANSPORT SYSTEM PERMEASE PROTEIN"/>
    <property type="match status" value="1"/>
</dbReference>
<dbReference type="PANTHER" id="PTHR30472:SF1">
    <property type="entry name" value="FE(3+) DICITRATE TRANSPORT SYSTEM PERMEASE PROTEIN FECC-RELATED"/>
    <property type="match status" value="1"/>
</dbReference>
<name>A0ABU0GJW4_9CELL</name>
<dbReference type="InterPro" id="IPR037294">
    <property type="entry name" value="ABC_BtuC-like"/>
</dbReference>
<feature type="transmembrane region" description="Helical" evidence="9">
    <location>
        <begin position="301"/>
        <end position="318"/>
    </location>
</feature>
<keyword evidence="5 9" id="KW-0812">Transmembrane</keyword>
<dbReference type="CDD" id="cd06550">
    <property type="entry name" value="TM_ABC_iron-siderophores_like"/>
    <property type="match status" value="1"/>
</dbReference>
<proteinExistence type="inferred from homology"/>
<dbReference type="Gene3D" id="1.10.3470.10">
    <property type="entry name" value="ABC transporter involved in vitamin B12 uptake, BtuC"/>
    <property type="match status" value="1"/>
</dbReference>
<feature type="transmembrane region" description="Helical" evidence="9">
    <location>
        <begin position="144"/>
        <end position="162"/>
    </location>
</feature>
<keyword evidence="3" id="KW-0813">Transport</keyword>
<feature type="transmembrane region" description="Helical" evidence="9">
    <location>
        <begin position="174"/>
        <end position="196"/>
    </location>
</feature>
<dbReference type="SUPFAM" id="SSF81345">
    <property type="entry name" value="ABC transporter involved in vitamin B12 uptake, BtuC"/>
    <property type="match status" value="1"/>
</dbReference>
<comment type="subcellular location">
    <subcellularLocation>
        <location evidence="1">Cell membrane</location>
        <topology evidence="1">Multi-pass membrane protein</topology>
    </subcellularLocation>
</comment>
<feature type="transmembrane region" description="Helical" evidence="9">
    <location>
        <begin position="216"/>
        <end position="237"/>
    </location>
</feature>
<evidence type="ECO:0000256" key="1">
    <source>
        <dbReference type="ARBA" id="ARBA00004651"/>
    </source>
</evidence>
<sequence>MSTTVDAADAPPGTPGAAPGPDQAEARPPGAHRGRWLVAAVVLLVAAVGASLALGARPVALGTVVDAFVRPDGSDAQSVVLDLRLPRTVLGLLVGVSLGLSGALIQALTRNPLADPGILGVNAGAQLAVVLGATAGVVTLRGQLWLAFAGAAAATLAVYAIGAAGRGRPSPLRLTLAGVALGAALGGVTSGLTLVSERTYDTMRVWGVGSLAARDLGVAATIAPFVAVGVLVALAVARSLNAVALGDDTAATLGARLGATRVAVVVAVTLLAGAATAAAGPVGFVGLMVPHVARWLTGPDQRWVLTLTMLLAPVLVLVSDVTGRLVMRPAELPVGIVTAFVGAPVLVALVRRHRASGL</sequence>
<feature type="transmembrane region" description="Helical" evidence="9">
    <location>
        <begin position="262"/>
        <end position="289"/>
    </location>
</feature>
<feature type="transmembrane region" description="Helical" evidence="9">
    <location>
        <begin position="36"/>
        <end position="56"/>
    </location>
</feature>
<dbReference type="Pfam" id="PF01032">
    <property type="entry name" value="FecCD"/>
    <property type="match status" value="1"/>
</dbReference>
<evidence type="ECO:0000256" key="5">
    <source>
        <dbReference type="ARBA" id="ARBA00022692"/>
    </source>
</evidence>
<keyword evidence="4" id="KW-1003">Cell membrane</keyword>
<organism evidence="10 11">
    <name type="scientific">Cellulomonas iranensis</name>
    <dbReference type="NCBI Taxonomy" id="76862"/>
    <lineage>
        <taxon>Bacteria</taxon>
        <taxon>Bacillati</taxon>
        <taxon>Actinomycetota</taxon>
        <taxon>Actinomycetes</taxon>
        <taxon>Micrococcales</taxon>
        <taxon>Cellulomonadaceae</taxon>
        <taxon>Cellulomonas</taxon>
    </lineage>
</organism>
<feature type="region of interest" description="Disordered" evidence="8">
    <location>
        <begin position="1"/>
        <end position="30"/>
    </location>
</feature>
<feature type="transmembrane region" description="Helical" evidence="9">
    <location>
        <begin position="330"/>
        <end position="350"/>
    </location>
</feature>
<reference evidence="10 11" key="1">
    <citation type="submission" date="2023-07" db="EMBL/GenBank/DDBJ databases">
        <title>Sequencing the genomes of 1000 actinobacteria strains.</title>
        <authorList>
            <person name="Klenk H.-P."/>
        </authorList>
    </citation>
    <scope>NUCLEOTIDE SEQUENCE [LARGE SCALE GENOMIC DNA]</scope>
    <source>
        <strain evidence="10 11">DSM 14785</strain>
    </source>
</reference>
<evidence type="ECO:0000313" key="11">
    <source>
        <dbReference type="Proteomes" id="UP001240250"/>
    </source>
</evidence>
<evidence type="ECO:0000256" key="7">
    <source>
        <dbReference type="ARBA" id="ARBA00023136"/>
    </source>
</evidence>
<keyword evidence="6 9" id="KW-1133">Transmembrane helix</keyword>
<comment type="similarity">
    <text evidence="2">Belongs to the binding-protein-dependent transport system permease family. FecCD subfamily.</text>
</comment>
<dbReference type="EMBL" id="JAUSVM010000001">
    <property type="protein sequence ID" value="MDQ0425657.1"/>
    <property type="molecule type" value="Genomic_DNA"/>
</dbReference>
<keyword evidence="11" id="KW-1185">Reference proteome</keyword>
<evidence type="ECO:0000256" key="8">
    <source>
        <dbReference type="SAM" id="MobiDB-lite"/>
    </source>
</evidence>
<evidence type="ECO:0000256" key="6">
    <source>
        <dbReference type="ARBA" id="ARBA00022989"/>
    </source>
</evidence>
<gene>
    <name evidence="10" type="ORF">JO380_002038</name>
</gene>
<feature type="transmembrane region" description="Helical" evidence="9">
    <location>
        <begin position="117"/>
        <end position="138"/>
    </location>
</feature>
<dbReference type="InterPro" id="IPR000522">
    <property type="entry name" value="ABC_transptr_permease_BtuC"/>
</dbReference>
<feature type="compositionally biased region" description="Low complexity" evidence="8">
    <location>
        <begin position="1"/>
        <end position="22"/>
    </location>
</feature>
<evidence type="ECO:0000256" key="2">
    <source>
        <dbReference type="ARBA" id="ARBA00007935"/>
    </source>
</evidence>
<dbReference type="RefSeq" id="WP_070319436.1">
    <property type="nucleotide sequence ID" value="NZ_JAUSVM010000001.1"/>
</dbReference>
<accession>A0ABU0GJW4</accession>
<dbReference type="Proteomes" id="UP001240250">
    <property type="component" value="Unassembled WGS sequence"/>
</dbReference>
<evidence type="ECO:0000256" key="4">
    <source>
        <dbReference type="ARBA" id="ARBA00022475"/>
    </source>
</evidence>
<feature type="transmembrane region" description="Helical" evidence="9">
    <location>
        <begin position="88"/>
        <end position="105"/>
    </location>
</feature>
<evidence type="ECO:0000256" key="9">
    <source>
        <dbReference type="SAM" id="Phobius"/>
    </source>
</evidence>
<evidence type="ECO:0000256" key="3">
    <source>
        <dbReference type="ARBA" id="ARBA00022448"/>
    </source>
</evidence>
<evidence type="ECO:0000313" key="10">
    <source>
        <dbReference type="EMBL" id="MDQ0425657.1"/>
    </source>
</evidence>
<comment type="caution">
    <text evidence="10">The sequence shown here is derived from an EMBL/GenBank/DDBJ whole genome shotgun (WGS) entry which is preliminary data.</text>
</comment>
<keyword evidence="7 9" id="KW-0472">Membrane</keyword>